<dbReference type="GO" id="GO:0003700">
    <property type="term" value="F:DNA-binding transcription factor activity"/>
    <property type="evidence" value="ECO:0007669"/>
    <property type="project" value="TreeGrafter"/>
</dbReference>
<evidence type="ECO:0000256" key="1">
    <source>
        <dbReference type="ARBA" id="ARBA00023015"/>
    </source>
</evidence>
<evidence type="ECO:0000313" key="7">
    <source>
        <dbReference type="Proteomes" id="UP000181980"/>
    </source>
</evidence>
<dbReference type="OrthoDB" id="3192968at2"/>
<dbReference type="Pfam" id="PF21597">
    <property type="entry name" value="TetR_C_43"/>
    <property type="match status" value="1"/>
</dbReference>
<feature type="domain" description="HTH tetR-type" evidence="5">
    <location>
        <begin position="26"/>
        <end position="85"/>
    </location>
</feature>
<dbReference type="PANTHER" id="PTHR30055:SF234">
    <property type="entry name" value="HTH-TYPE TRANSCRIPTIONAL REGULATOR BETI"/>
    <property type="match status" value="1"/>
</dbReference>
<evidence type="ECO:0000256" key="2">
    <source>
        <dbReference type="ARBA" id="ARBA00023125"/>
    </source>
</evidence>
<dbReference type="Proteomes" id="UP000181980">
    <property type="component" value="Unassembled WGS sequence"/>
</dbReference>
<evidence type="ECO:0000313" key="6">
    <source>
        <dbReference type="EMBL" id="SEF16736.1"/>
    </source>
</evidence>
<dbReference type="Gene3D" id="1.10.357.10">
    <property type="entry name" value="Tetracycline Repressor, domain 2"/>
    <property type="match status" value="1"/>
</dbReference>
<dbReference type="InterPro" id="IPR050109">
    <property type="entry name" value="HTH-type_TetR-like_transc_reg"/>
</dbReference>
<dbReference type="SUPFAM" id="SSF48498">
    <property type="entry name" value="Tetracyclin repressor-like, C-terminal domain"/>
    <property type="match status" value="1"/>
</dbReference>
<proteinExistence type="predicted"/>
<dbReference type="SUPFAM" id="SSF46689">
    <property type="entry name" value="Homeodomain-like"/>
    <property type="match status" value="1"/>
</dbReference>
<evidence type="ECO:0000256" key="3">
    <source>
        <dbReference type="ARBA" id="ARBA00023163"/>
    </source>
</evidence>
<sequence>MTNTDGAAPGGPVDVFARRPKRADARRNYEKLLAAAREAYAEAGVSASLEDIARRAGVGIGTLYRHFPTRQDLFESVYVDEVEALCRAADELAGLPPWAALAGWLRRFVSYAATKRAIAEALNHDSPVFATCRKAIGDAGRPLLRRAQDSGDARPDASFDDVLRLVGGVTMYPFADPAQLERVLTMALDGIRVRPAG</sequence>
<keyword evidence="2 4" id="KW-0238">DNA-binding</keyword>
<dbReference type="PANTHER" id="PTHR30055">
    <property type="entry name" value="HTH-TYPE TRANSCRIPTIONAL REGULATOR RUTR"/>
    <property type="match status" value="1"/>
</dbReference>
<accession>A0A1H5PSG6</accession>
<dbReference type="EMBL" id="FNUC01000004">
    <property type="protein sequence ID" value="SEF16736.1"/>
    <property type="molecule type" value="Genomic_DNA"/>
</dbReference>
<dbReference type="PROSITE" id="PS50977">
    <property type="entry name" value="HTH_TETR_2"/>
    <property type="match status" value="1"/>
</dbReference>
<keyword evidence="3" id="KW-0804">Transcription</keyword>
<dbReference type="GO" id="GO:0000976">
    <property type="term" value="F:transcription cis-regulatory region binding"/>
    <property type="evidence" value="ECO:0007669"/>
    <property type="project" value="TreeGrafter"/>
</dbReference>
<dbReference type="InterPro" id="IPR009057">
    <property type="entry name" value="Homeodomain-like_sf"/>
</dbReference>
<evidence type="ECO:0000256" key="4">
    <source>
        <dbReference type="PROSITE-ProRule" id="PRU00335"/>
    </source>
</evidence>
<feature type="DNA-binding region" description="H-T-H motif" evidence="4">
    <location>
        <begin position="48"/>
        <end position="67"/>
    </location>
</feature>
<dbReference type="InterPro" id="IPR001647">
    <property type="entry name" value="HTH_TetR"/>
</dbReference>
<dbReference type="Pfam" id="PF00440">
    <property type="entry name" value="TetR_N"/>
    <property type="match status" value="1"/>
</dbReference>
<dbReference type="InterPro" id="IPR036271">
    <property type="entry name" value="Tet_transcr_reg_TetR-rel_C_sf"/>
</dbReference>
<dbReference type="RefSeq" id="WP_069112383.1">
    <property type="nucleotide sequence ID" value="NZ_FNUC01000004.1"/>
</dbReference>
<dbReference type="InterPro" id="IPR049445">
    <property type="entry name" value="TetR_SbtR-like_C"/>
</dbReference>
<keyword evidence="7" id="KW-1185">Reference proteome</keyword>
<name>A0A1H5PSG6_9ACTN</name>
<gene>
    <name evidence="6" type="ORF">SAMN04488561_5511</name>
</gene>
<dbReference type="STRING" id="561176.SAMN04488561_5511"/>
<organism evidence="6 7">
    <name type="scientific">Jiangella alba</name>
    <dbReference type="NCBI Taxonomy" id="561176"/>
    <lineage>
        <taxon>Bacteria</taxon>
        <taxon>Bacillati</taxon>
        <taxon>Actinomycetota</taxon>
        <taxon>Actinomycetes</taxon>
        <taxon>Jiangellales</taxon>
        <taxon>Jiangellaceae</taxon>
        <taxon>Jiangella</taxon>
    </lineage>
</organism>
<keyword evidence="1" id="KW-0805">Transcription regulation</keyword>
<protein>
    <submittedName>
        <fullName evidence="6">Regulatory protein, tetR family</fullName>
    </submittedName>
</protein>
<dbReference type="AlphaFoldDB" id="A0A1H5PSG6"/>
<evidence type="ECO:0000259" key="5">
    <source>
        <dbReference type="PROSITE" id="PS50977"/>
    </source>
</evidence>
<reference evidence="7" key="1">
    <citation type="submission" date="2016-10" db="EMBL/GenBank/DDBJ databases">
        <authorList>
            <person name="Varghese N."/>
            <person name="Submissions S."/>
        </authorList>
    </citation>
    <scope>NUCLEOTIDE SEQUENCE [LARGE SCALE GENOMIC DNA]</scope>
    <source>
        <strain evidence="7">DSM 45237</strain>
    </source>
</reference>
<dbReference type="PRINTS" id="PR00455">
    <property type="entry name" value="HTHTETR"/>
</dbReference>